<reference evidence="4" key="1">
    <citation type="submission" date="2023-01" db="EMBL/GenBank/DDBJ databases">
        <title>Key to firefly adult light organ development and bioluminescence: homeobox transcription factors regulate luciferase expression and transportation to peroxisome.</title>
        <authorList>
            <person name="Fu X."/>
        </authorList>
    </citation>
    <scope>NUCLEOTIDE SEQUENCE [LARGE SCALE GENOMIC DNA]</scope>
</reference>
<sequence length="252" mass="27389">MVFSMDRWIGKVAVVTGASDGIGAAIVKELLDNGVIVVGMARRKEKIQELSKSKNLYSLKVDFRKQNEIIKAFKWVNNNVGSVYILINSVGTAWVTSAIHVQTKLWKDQLDTDFYGFLIPTGEVIKEMIVNNIDGHIIHIGGSTGHDVSLPNFSAVSAGKSAVTATANSLKQELILIKRKIKITLVSPGLVKSELVARNADKQKSLLNSANILGKFAALQPSDVAAVVIYVLSTPPHVQVENIRMRAIGSPF</sequence>
<dbReference type="PANTHER" id="PTHR43115:SF4">
    <property type="entry name" value="DEHYDROGENASE_REDUCTASE SDR FAMILY MEMBER 11"/>
    <property type="match status" value="1"/>
</dbReference>
<evidence type="ECO:0000313" key="3">
    <source>
        <dbReference type="EMBL" id="KAK4880617.1"/>
    </source>
</evidence>
<dbReference type="EMBL" id="JARPUR010000003">
    <property type="protein sequence ID" value="KAK4880617.1"/>
    <property type="molecule type" value="Genomic_DNA"/>
</dbReference>
<evidence type="ECO:0000256" key="2">
    <source>
        <dbReference type="ARBA" id="ARBA00023002"/>
    </source>
</evidence>
<dbReference type="PANTHER" id="PTHR43115">
    <property type="entry name" value="DEHYDROGENASE/REDUCTASE SDR FAMILY MEMBER 11"/>
    <property type="match status" value="1"/>
</dbReference>
<dbReference type="InterPro" id="IPR002347">
    <property type="entry name" value="SDR_fam"/>
</dbReference>
<dbReference type="AlphaFoldDB" id="A0AAN7PA15"/>
<dbReference type="PRINTS" id="PR00081">
    <property type="entry name" value="GDHRDH"/>
</dbReference>
<dbReference type="GO" id="GO:0016616">
    <property type="term" value="F:oxidoreductase activity, acting on the CH-OH group of donors, NAD or NADP as acceptor"/>
    <property type="evidence" value="ECO:0007669"/>
    <property type="project" value="UniProtKB-ARBA"/>
</dbReference>
<comment type="similarity">
    <text evidence="1">Belongs to the short-chain dehydrogenases/reductases (SDR) family.</text>
</comment>
<comment type="caution">
    <text evidence="3">The sequence shown here is derived from an EMBL/GenBank/DDBJ whole genome shotgun (WGS) entry which is preliminary data.</text>
</comment>
<dbReference type="Gene3D" id="3.40.50.720">
    <property type="entry name" value="NAD(P)-binding Rossmann-like Domain"/>
    <property type="match status" value="1"/>
</dbReference>
<dbReference type="SUPFAM" id="SSF51735">
    <property type="entry name" value="NAD(P)-binding Rossmann-fold domains"/>
    <property type="match status" value="1"/>
</dbReference>
<dbReference type="InterPro" id="IPR036291">
    <property type="entry name" value="NAD(P)-bd_dom_sf"/>
</dbReference>
<proteinExistence type="inferred from homology"/>
<dbReference type="Pfam" id="PF00106">
    <property type="entry name" value="adh_short"/>
    <property type="match status" value="1"/>
</dbReference>
<keyword evidence="4" id="KW-1185">Reference proteome</keyword>
<evidence type="ECO:0000313" key="4">
    <source>
        <dbReference type="Proteomes" id="UP001353858"/>
    </source>
</evidence>
<evidence type="ECO:0008006" key="5">
    <source>
        <dbReference type="Google" id="ProtNLM"/>
    </source>
</evidence>
<accession>A0AAN7PA15</accession>
<dbReference type="FunFam" id="3.40.50.720:FF:000047">
    <property type="entry name" value="NADP-dependent L-serine/L-allo-threonine dehydrogenase"/>
    <property type="match status" value="1"/>
</dbReference>
<name>A0AAN7PA15_9COLE</name>
<organism evidence="3 4">
    <name type="scientific">Aquatica leii</name>
    <dbReference type="NCBI Taxonomy" id="1421715"/>
    <lineage>
        <taxon>Eukaryota</taxon>
        <taxon>Metazoa</taxon>
        <taxon>Ecdysozoa</taxon>
        <taxon>Arthropoda</taxon>
        <taxon>Hexapoda</taxon>
        <taxon>Insecta</taxon>
        <taxon>Pterygota</taxon>
        <taxon>Neoptera</taxon>
        <taxon>Endopterygota</taxon>
        <taxon>Coleoptera</taxon>
        <taxon>Polyphaga</taxon>
        <taxon>Elateriformia</taxon>
        <taxon>Elateroidea</taxon>
        <taxon>Lampyridae</taxon>
        <taxon>Luciolinae</taxon>
        <taxon>Aquatica</taxon>
    </lineage>
</organism>
<keyword evidence="2" id="KW-0560">Oxidoreductase</keyword>
<protein>
    <recommendedName>
        <fullName evidence="5">Farnesol dehydrogenase-like</fullName>
    </recommendedName>
</protein>
<dbReference type="Proteomes" id="UP001353858">
    <property type="component" value="Unassembled WGS sequence"/>
</dbReference>
<evidence type="ECO:0000256" key="1">
    <source>
        <dbReference type="ARBA" id="ARBA00006484"/>
    </source>
</evidence>
<gene>
    <name evidence="3" type="ORF">RN001_008763</name>
</gene>